<dbReference type="EMBL" id="BLYL01000015">
    <property type="protein sequence ID" value="GFO95193.1"/>
    <property type="molecule type" value="Genomic_DNA"/>
</dbReference>
<organism evidence="1 2">
    <name type="scientific">Coprococcus eutactus</name>
    <dbReference type="NCBI Taxonomy" id="33043"/>
    <lineage>
        <taxon>Bacteria</taxon>
        <taxon>Bacillati</taxon>
        <taxon>Bacillota</taxon>
        <taxon>Clostridia</taxon>
        <taxon>Lachnospirales</taxon>
        <taxon>Lachnospiraceae</taxon>
        <taxon>Coprococcus</taxon>
    </lineage>
</organism>
<protein>
    <recommendedName>
        <fullName evidence="3">N-acetyltransferase</fullName>
    </recommendedName>
</protein>
<name>A0AAI9NYV7_9FIRM</name>
<evidence type="ECO:0000313" key="1">
    <source>
        <dbReference type="EMBL" id="GFO95193.1"/>
    </source>
</evidence>
<dbReference type="Proteomes" id="UP000660047">
    <property type="component" value="Unassembled WGS sequence"/>
</dbReference>
<comment type="caution">
    <text evidence="1">The sequence shown here is derived from an EMBL/GenBank/DDBJ whole genome shotgun (WGS) entry which is preliminary data.</text>
</comment>
<reference evidence="1" key="1">
    <citation type="submission" date="2020-06" db="EMBL/GenBank/DDBJ databases">
        <title>Characterization of fructooligosaccharide metabolism and fructooligosaccharide-degrading enzymes in human commensal butyrate producers.</title>
        <authorList>
            <person name="Tanno H."/>
            <person name="Fujii T."/>
            <person name="Hirano K."/>
            <person name="Maeno S."/>
            <person name="Tonozuka T."/>
            <person name="Sakamoto M."/>
            <person name="Ohkuma M."/>
            <person name="Tochio T."/>
            <person name="Endo A."/>
        </authorList>
    </citation>
    <scope>NUCLEOTIDE SEQUENCE</scope>
    <source>
        <strain evidence="1">JCM 31265</strain>
    </source>
</reference>
<evidence type="ECO:0008006" key="3">
    <source>
        <dbReference type="Google" id="ProtNLM"/>
    </source>
</evidence>
<dbReference type="InterPro" id="IPR016181">
    <property type="entry name" value="Acyl_CoA_acyltransferase"/>
</dbReference>
<dbReference type="RefSeq" id="WP_055223585.1">
    <property type="nucleotide sequence ID" value="NZ_BLYL01000015.1"/>
</dbReference>
<dbReference type="SUPFAM" id="SSF55729">
    <property type="entry name" value="Acyl-CoA N-acyltransferases (Nat)"/>
    <property type="match status" value="1"/>
</dbReference>
<gene>
    <name evidence="1" type="ORF">COEU31_22390</name>
</gene>
<evidence type="ECO:0000313" key="2">
    <source>
        <dbReference type="Proteomes" id="UP000660047"/>
    </source>
</evidence>
<sequence>MKITKWDAQAAEDIGHAFGYYDYGQETGMGVFYSSKEAVANYIAGYVRMAFEGQMLYATSERGEGYIAYTLPGQKINLKAGMAILKALFHNMSLKEMICMGKALSKGGKSLQDRMKKEKKDFIFVGMVCVREQYQGQGYMRKVLDMAFSEGNRLHVPVILETDAKSKCDKYMHLGMELEGVRDMGAYGKMYDLIKYPD</sequence>
<proteinExistence type="predicted"/>
<dbReference type="AlphaFoldDB" id="A0AAI9NYV7"/>
<accession>A0AAI9NYV7</accession>
<dbReference type="Gene3D" id="3.40.630.30">
    <property type="match status" value="1"/>
</dbReference>